<protein>
    <recommendedName>
        <fullName evidence="6">OmpA-like domain-containing protein</fullName>
    </recommendedName>
</protein>
<gene>
    <name evidence="4" type="ORF">PCOR1329_LOCUS73015</name>
</gene>
<evidence type="ECO:0000256" key="3">
    <source>
        <dbReference type="SAM" id="Phobius"/>
    </source>
</evidence>
<keyword evidence="5" id="KW-1185">Reference proteome</keyword>
<proteinExistence type="predicted"/>
<keyword evidence="1" id="KW-0175">Coiled coil</keyword>
<evidence type="ECO:0000256" key="2">
    <source>
        <dbReference type="SAM" id="MobiDB-lite"/>
    </source>
</evidence>
<keyword evidence="3" id="KW-1133">Transmembrane helix</keyword>
<evidence type="ECO:0000313" key="5">
    <source>
        <dbReference type="Proteomes" id="UP001189429"/>
    </source>
</evidence>
<accession>A0ABN9X6Z7</accession>
<sequence>MDAAVGAGVLPVVLVVVTIPVVSLIPPMMMPIMSMPSVLQIGAAGSPSLSAKVDVLAETIEAHRWDAEAQGRAVEALRAEVGALPAALEELRSIFDIDASKRQLEETLRTLGSLRDALSQDKARFEQACEQCRAEAGEARRQCEALAQELAPLRSRLEEAHEVLPKLRDLQRAIDKLSAEQALSKSVVDSRLVEVGLEGAAREEELQKALAASRAQTQALLAKQAENSRLMSEALLADFQGQLEKEAASREAQAAHLEQRVRLQLEDRVDAVQRAVAAVERQQKQREGHTERVTRSSSGNSPRHEELVRQIRDLREAFITNLANEKAEREVSIKELQGKVGNIGFLFAEVGQKFTQGSRKPSPAATPNGARALTPTQQWAAPRGDLRRPFAFGAPASGAPLRPGHLSPTATLGVQEPASPGTSAGEPPQTPPELTEAQQRSLRHVLGHQRVELVLEPPAASSRDPAGAADYAATGVGRLRALEEQVRALEDRVRGLGTAELRLKQPLEFRPALRLEPAAACFEQEGLAVEILQDVAEVLKVYRTATVLIEGHAEVPLERMDRWSTEVAMGRAELVKATIARFGVDPQRLETRGLPEHTSNPGQAVTLKIPSF</sequence>
<dbReference type="Proteomes" id="UP001189429">
    <property type="component" value="Unassembled WGS sequence"/>
</dbReference>
<feature type="transmembrane region" description="Helical" evidence="3">
    <location>
        <begin position="6"/>
        <end position="25"/>
    </location>
</feature>
<evidence type="ECO:0008006" key="6">
    <source>
        <dbReference type="Google" id="ProtNLM"/>
    </source>
</evidence>
<organism evidence="4 5">
    <name type="scientific">Prorocentrum cordatum</name>
    <dbReference type="NCBI Taxonomy" id="2364126"/>
    <lineage>
        <taxon>Eukaryota</taxon>
        <taxon>Sar</taxon>
        <taxon>Alveolata</taxon>
        <taxon>Dinophyceae</taxon>
        <taxon>Prorocentrales</taxon>
        <taxon>Prorocentraceae</taxon>
        <taxon>Prorocentrum</taxon>
    </lineage>
</organism>
<feature type="compositionally biased region" description="Basic and acidic residues" evidence="2">
    <location>
        <begin position="281"/>
        <end position="294"/>
    </location>
</feature>
<dbReference type="EMBL" id="CAUYUJ010019804">
    <property type="protein sequence ID" value="CAK0893768.1"/>
    <property type="molecule type" value="Genomic_DNA"/>
</dbReference>
<reference evidence="4" key="1">
    <citation type="submission" date="2023-10" db="EMBL/GenBank/DDBJ databases">
        <authorList>
            <person name="Chen Y."/>
            <person name="Shah S."/>
            <person name="Dougan E. K."/>
            <person name="Thang M."/>
            <person name="Chan C."/>
        </authorList>
    </citation>
    <scope>NUCLEOTIDE SEQUENCE [LARGE SCALE GENOMIC DNA]</scope>
</reference>
<keyword evidence="3" id="KW-0472">Membrane</keyword>
<name>A0ABN9X6Z7_9DINO</name>
<dbReference type="Gene3D" id="3.30.1330.60">
    <property type="entry name" value="OmpA-like domain"/>
    <property type="match status" value="1"/>
</dbReference>
<feature type="coiled-coil region" evidence="1">
    <location>
        <begin position="115"/>
        <end position="149"/>
    </location>
</feature>
<comment type="caution">
    <text evidence="4">The sequence shown here is derived from an EMBL/GenBank/DDBJ whole genome shotgun (WGS) entry which is preliminary data.</text>
</comment>
<evidence type="ECO:0000313" key="4">
    <source>
        <dbReference type="EMBL" id="CAK0893768.1"/>
    </source>
</evidence>
<feature type="compositionally biased region" description="Low complexity" evidence="2">
    <location>
        <begin position="389"/>
        <end position="400"/>
    </location>
</feature>
<dbReference type="SUPFAM" id="SSF103088">
    <property type="entry name" value="OmpA-like"/>
    <property type="match status" value="1"/>
</dbReference>
<evidence type="ECO:0000256" key="1">
    <source>
        <dbReference type="SAM" id="Coils"/>
    </source>
</evidence>
<dbReference type="InterPro" id="IPR036737">
    <property type="entry name" value="OmpA-like_sf"/>
</dbReference>
<feature type="region of interest" description="Disordered" evidence="2">
    <location>
        <begin position="280"/>
        <end position="306"/>
    </location>
</feature>
<keyword evidence="3" id="KW-0812">Transmembrane</keyword>
<feature type="region of interest" description="Disordered" evidence="2">
    <location>
        <begin position="356"/>
        <end position="439"/>
    </location>
</feature>